<comment type="similarity">
    <text evidence="2 8">Belongs to the ubiquitin-activating E1 family.</text>
</comment>
<dbReference type="PANTHER" id="PTHR10953">
    <property type="entry name" value="UBIQUITIN-ACTIVATING ENZYME E1"/>
    <property type="match status" value="1"/>
</dbReference>
<organism evidence="14 15">
    <name type="scientific">Myxozyma melibiosi</name>
    <dbReference type="NCBI Taxonomy" id="54550"/>
    <lineage>
        <taxon>Eukaryota</taxon>
        <taxon>Fungi</taxon>
        <taxon>Dikarya</taxon>
        <taxon>Ascomycota</taxon>
        <taxon>Saccharomycotina</taxon>
        <taxon>Lipomycetes</taxon>
        <taxon>Lipomycetales</taxon>
        <taxon>Lipomycetaceae</taxon>
        <taxon>Myxozyma</taxon>
    </lineage>
</organism>
<accession>A0ABR1F5X5</accession>
<dbReference type="InterPro" id="IPR023318">
    <property type="entry name" value="Ub_act_enz_dom_a_sf"/>
</dbReference>
<evidence type="ECO:0000256" key="4">
    <source>
        <dbReference type="ARBA" id="ARBA00022741"/>
    </source>
</evidence>
<evidence type="ECO:0000256" key="6">
    <source>
        <dbReference type="ARBA" id="ARBA00022833"/>
    </source>
</evidence>
<evidence type="ECO:0000259" key="13">
    <source>
        <dbReference type="Pfam" id="PF14732"/>
    </source>
</evidence>
<evidence type="ECO:0000256" key="8">
    <source>
        <dbReference type="PIRNR" id="PIRNR039133"/>
    </source>
</evidence>
<evidence type="ECO:0000256" key="10">
    <source>
        <dbReference type="SAM" id="MobiDB-lite"/>
    </source>
</evidence>
<dbReference type="Pfam" id="PF00899">
    <property type="entry name" value="ThiF"/>
    <property type="match status" value="1"/>
</dbReference>
<dbReference type="SUPFAM" id="SSF69572">
    <property type="entry name" value="Activating enzymes of the ubiquitin-like proteins"/>
    <property type="match status" value="1"/>
</dbReference>
<dbReference type="InterPro" id="IPR028077">
    <property type="entry name" value="UAE_UbL_dom"/>
</dbReference>
<evidence type="ECO:0000256" key="9">
    <source>
        <dbReference type="PROSITE-ProRule" id="PRU10132"/>
    </source>
</evidence>
<gene>
    <name evidence="14" type="ORF">BZA70DRAFT_194165</name>
</gene>
<dbReference type="Gene3D" id="3.50.50.80">
    <property type="entry name" value="Ubiquitin-activating enzyme E1, inactive adenylation domain, subdomain 1"/>
    <property type="match status" value="1"/>
</dbReference>
<evidence type="ECO:0000313" key="14">
    <source>
        <dbReference type="EMBL" id="KAK7204498.1"/>
    </source>
</evidence>
<feature type="domain" description="Ubiquitin/SUMO-activating enzyme ubiquitin-like" evidence="13">
    <location>
        <begin position="453"/>
        <end position="517"/>
    </location>
</feature>
<evidence type="ECO:0000259" key="12">
    <source>
        <dbReference type="Pfam" id="PF10585"/>
    </source>
</evidence>
<reference evidence="14 15" key="1">
    <citation type="submission" date="2024-03" db="EMBL/GenBank/DDBJ databases">
        <title>Genome-scale model development and genomic sequencing of the oleaginous clade Lipomyces.</title>
        <authorList>
            <consortium name="Lawrence Berkeley National Laboratory"/>
            <person name="Czajka J.J."/>
            <person name="Han Y."/>
            <person name="Kim J."/>
            <person name="Mondo S.J."/>
            <person name="Hofstad B.A."/>
            <person name="Robles A."/>
            <person name="Haridas S."/>
            <person name="Riley R."/>
            <person name="LaButti K."/>
            <person name="Pangilinan J."/>
            <person name="Andreopoulos W."/>
            <person name="Lipzen A."/>
            <person name="Yan J."/>
            <person name="Wang M."/>
            <person name="Ng V."/>
            <person name="Grigoriev I.V."/>
            <person name="Spatafora J.W."/>
            <person name="Magnuson J.K."/>
            <person name="Baker S.E."/>
            <person name="Pomraning K.R."/>
        </authorList>
    </citation>
    <scope>NUCLEOTIDE SEQUENCE [LARGE SCALE GENOMIC DNA]</scope>
    <source>
        <strain evidence="14 15">Phaff 52-87</strain>
    </source>
</reference>
<evidence type="ECO:0000259" key="11">
    <source>
        <dbReference type="Pfam" id="PF00899"/>
    </source>
</evidence>
<feature type="domain" description="Ubiquitin-activating enzyme SCCH" evidence="12">
    <location>
        <begin position="320"/>
        <end position="381"/>
    </location>
</feature>
<dbReference type="InterPro" id="IPR033127">
    <property type="entry name" value="UBQ-activ_enz_E1_Cys_AS"/>
</dbReference>
<dbReference type="EMBL" id="JBBJBU010000008">
    <property type="protein sequence ID" value="KAK7204498.1"/>
    <property type="molecule type" value="Genomic_DNA"/>
</dbReference>
<keyword evidence="3 8" id="KW-0479">Metal-binding</keyword>
<dbReference type="PIRSF" id="PIRSF039133">
    <property type="entry name" value="SUMO_E1B"/>
    <property type="match status" value="1"/>
</dbReference>
<dbReference type="InterPro" id="IPR042449">
    <property type="entry name" value="Ub-E1_IAD_1"/>
</dbReference>
<evidence type="ECO:0000256" key="7">
    <source>
        <dbReference type="ARBA" id="ARBA00022840"/>
    </source>
</evidence>
<keyword evidence="6 8" id="KW-0862">Zinc</keyword>
<comment type="subunit">
    <text evidence="8">Heterodimer.</text>
</comment>
<feature type="domain" description="THIF-type NAD/FAD binding fold" evidence="11">
    <location>
        <begin position="8"/>
        <end position="424"/>
    </location>
</feature>
<evidence type="ECO:0000256" key="5">
    <source>
        <dbReference type="ARBA" id="ARBA00022786"/>
    </source>
</evidence>
<feature type="compositionally biased region" description="Basic and acidic residues" evidence="10">
    <location>
        <begin position="556"/>
        <end position="567"/>
    </location>
</feature>
<dbReference type="InterPro" id="IPR030661">
    <property type="entry name" value="Uba2"/>
</dbReference>
<dbReference type="GeneID" id="90035577"/>
<dbReference type="PANTHER" id="PTHR10953:SF5">
    <property type="entry name" value="SUMO-ACTIVATING ENZYME SUBUNIT 2"/>
    <property type="match status" value="1"/>
</dbReference>
<comment type="caution">
    <text evidence="14">The sequence shown here is derived from an EMBL/GenBank/DDBJ whole genome shotgun (WGS) entry which is preliminary data.</text>
</comment>
<dbReference type="Pfam" id="PF14732">
    <property type="entry name" value="UAE_UbL"/>
    <property type="match status" value="1"/>
</dbReference>
<feature type="active site" description="Glycyl thioester intermediate" evidence="9">
    <location>
        <position position="176"/>
    </location>
</feature>
<evidence type="ECO:0000256" key="2">
    <source>
        <dbReference type="ARBA" id="ARBA00005673"/>
    </source>
</evidence>
<keyword evidence="5 8" id="KW-0833">Ubl conjugation pathway</keyword>
<evidence type="ECO:0000256" key="3">
    <source>
        <dbReference type="ARBA" id="ARBA00022723"/>
    </source>
</evidence>
<dbReference type="InterPro" id="IPR000594">
    <property type="entry name" value="ThiF_NAD_FAD-bd"/>
</dbReference>
<evidence type="ECO:0000313" key="15">
    <source>
        <dbReference type="Proteomes" id="UP001498771"/>
    </source>
</evidence>
<keyword evidence="15" id="KW-1185">Reference proteome</keyword>
<dbReference type="InterPro" id="IPR045886">
    <property type="entry name" value="ThiF/MoeB/HesA"/>
</dbReference>
<name>A0ABR1F5X5_9ASCO</name>
<keyword evidence="7 8" id="KW-0067">ATP-binding</keyword>
<proteinExistence type="inferred from homology"/>
<dbReference type="PROSITE" id="PS51257">
    <property type="entry name" value="PROKAR_LIPOPROTEIN"/>
    <property type="match status" value="1"/>
</dbReference>
<comment type="pathway">
    <text evidence="1 8">Protein modification; protein sumoylation.</text>
</comment>
<dbReference type="Pfam" id="PF10585">
    <property type="entry name" value="UBA_E1_SCCH"/>
    <property type="match status" value="1"/>
</dbReference>
<dbReference type="Gene3D" id="1.10.10.520">
    <property type="entry name" value="Ubiquitin activating enzymes (Uba3). Chain: B, domain 2"/>
    <property type="match status" value="1"/>
</dbReference>
<dbReference type="Proteomes" id="UP001498771">
    <property type="component" value="Unassembled WGS sequence"/>
</dbReference>
<dbReference type="Gene3D" id="3.10.290.20">
    <property type="entry name" value="Ubiquitin-like 2 activating enzyme e1b. Chain: B, domain 3"/>
    <property type="match status" value="1"/>
</dbReference>
<feature type="region of interest" description="Disordered" evidence="10">
    <location>
        <begin position="555"/>
        <end position="621"/>
    </location>
</feature>
<evidence type="ECO:0000256" key="1">
    <source>
        <dbReference type="ARBA" id="ARBA00004718"/>
    </source>
</evidence>
<dbReference type="PROSITE" id="PS00865">
    <property type="entry name" value="UBIQUITIN_ACTIVAT_2"/>
    <property type="match status" value="1"/>
</dbReference>
<keyword evidence="4 8" id="KW-0547">Nucleotide-binding</keyword>
<dbReference type="RefSeq" id="XP_064767531.1">
    <property type="nucleotide sequence ID" value="XM_064910065.1"/>
</dbReference>
<dbReference type="InterPro" id="IPR035985">
    <property type="entry name" value="Ubiquitin-activating_enz"/>
</dbReference>
<dbReference type="InterPro" id="IPR019572">
    <property type="entry name" value="UBA_E1_SCCH"/>
</dbReference>
<feature type="compositionally biased region" description="Acidic residues" evidence="10">
    <location>
        <begin position="611"/>
        <end position="621"/>
    </location>
</feature>
<protein>
    <recommendedName>
        <fullName evidence="8">Ubiquitin-activating enzyme E1-like</fullName>
    </recommendedName>
</protein>
<sequence length="621" mass="68268">MSRDTYAKQILGDAYENIKNAKILMVGAGGIGCELLKNLVLAGFGEVHLVDLDTIDLSNLNRQFLFGHEHIKKSKALVAKETASKFNPEVNLVAYHANIKDPQFSVSWFKSFDLVMNALDNLDTRRYVNRMCLTANVPMIDSGTTGYNGQMRVVVKGVTECYECNPIETPKSFPVCTIRTTPSQPIHCIVWAKSYLFNQLFGIDEDEATAPELDNTETADNAEELKNLRTENEELKKVKDAFGTLEFPKLVFEKVFKIDIDRLLSLADAWRTRRPPVPLDYSAVKTAADEAGLDSQKKVTMLAADDQPIWNLVENFAVFADSISRLSNRLVELQQEAGSQSKKPILVFDKDDDDTLDFVTAAANLRSIVFGIETKSKFEIKQMSGNIIPAIATTNAIVAGLCVTQAFKILNNDLEHAKMVYISQPPARMLSAGTLPPANVHCGVCGIARAAISVDPEKLTLGDFLEKVLKSKLGYSEEVSIVTSKLLYDIEFDDNLEKTFVELGVSDGSFITIMDEEEPEDGSPGRVNLEFIVLAKGDKNGDAEGDAYVLDQIPEIPKKPKAEKEPASEDEGMIVASAAPKRKADEISGDDTNLNKKSKTDGNGDSATIVIDDEDGAFLID</sequence>